<accession>A0A1G8CN59</accession>
<feature type="domain" description="Beta-ketoacyl-[acyl-carrier-protein] synthase III N-terminal" evidence="11">
    <location>
        <begin position="110"/>
        <end position="190"/>
    </location>
</feature>
<dbReference type="CDD" id="cd00830">
    <property type="entry name" value="KAS_III"/>
    <property type="match status" value="1"/>
</dbReference>
<evidence type="ECO:0000256" key="4">
    <source>
        <dbReference type="ARBA" id="ARBA00022679"/>
    </source>
</evidence>
<keyword evidence="4 9" id="KW-0808">Transferase</keyword>
<dbReference type="InterPro" id="IPR016039">
    <property type="entry name" value="Thiolase-like"/>
</dbReference>
<dbReference type="GO" id="GO:0033818">
    <property type="term" value="F:beta-ketoacyl-acyl-carrier-protein synthase III activity"/>
    <property type="evidence" value="ECO:0007669"/>
    <property type="project" value="UniProtKB-UniRule"/>
</dbReference>
<evidence type="ECO:0000256" key="5">
    <source>
        <dbReference type="ARBA" id="ARBA00022832"/>
    </source>
</evidence>
<comment type="pathway">
    <text evidence="9">Lipid metabolism; fatty acid biosynthesis.</text>
</comment>
<evidence type="ECO:0000256" key="6">
    <source>
        <dbReference type="ARBA" id="ARBA00023098"/>
    </source>
</evidence>
<evidence type="ECO:0000259" key="10">
    <source>
        <dbReference type="Pfam" id="PF08541"/>
    </source>
</evidence>
<dbReference type="Pfam" id="PF08541">
    <property type="entry name" value="ACP_syn_III_C"/>
    <property type="match status" value="1"/>
</dbReference>
<keyword evidence="8 9" id="KW-0012">Acyltransferase</keyword>
<evidence type="ECO:0000313" key="13">
    <source>
        <dbReference type="Proteomes" id="UP000199623"/>
    </source>
</evidence>
<evidence type="ECO:0000256" key="3">
    <source>
        <dbReference type="ARBA" id="ARBA00022516"/>
    </source>
</evidence>
<evidence type="ECO:0000256" key="7">
    <source>
        <dbReference type="ARBA" id="ARBA00023160"/>
    </source>
</evidence>
<evidence type="ECO:0000256" key="8">
    <source>
        <dbReference type="ARBA" id="ARBA00023315"/>
    </source>
</evidence>
<dbReference type="Pfam" id="PF08545">
    <property type="entry name" value="ACP_syn_III"/>
    <property type="match status" value="1"/>
</dbReference>
<evidence type="ECO:0000259" key="11">
    <source>
        <dbReference type="Pfam" id="PF08545"/>
    </source>
</evidence>
<evidence type="ECO:0000256" key="2">
    <source>
        <dbReference type="ARBA" id="ARBA00022490"/>
    </source>
</evidence>
<evidence type="ECO:0000313" key="12">
    <source>
        <dbReference type="EMBL" id="SDH46739.1"/>
    </source>
</evidence>
<comment type="function">
    <text evidence="9">Catalyzes the condensation reaction of fatty acid synthesis by the addition to an acyl acceptor of two carbons from malonyl-ACP. Catalyzes the first condensation reaction which initiates fatty acid synthesis and may therefore play a role in governing the total rate of fatty acid production. Possesses both acetoacetyl-ACP synthase and acetyl transacylase activities. Its substrate specificity determines the biosynthesis of branched-chain and/or straight-chain of fatty acids.</text>
</comment>
<feature type="active site" evidence="9">
    <location>
        <position position="288"/>
    </location>
</feature>
<gene>
    <name evidence="9" type="primary">fabH</name>
    <name evidence="12" type="ORF">SAMN05216553_12334</name>
</gene>
<dbReference type="GO" id="GO:0005737">
    <property type="term" value="C:cytoplasm"/>
    <property type="evidence" value="ECO:0007669"/>
    <property type="project" value="UniProtKB-SubCell"/>
</dbReference>
<keyword evidence="13" id="KW-1185">Reference proteome</keyword>
<dbReference type="InterPro" id="IPR013747">
    <property type="entry name" value="ACP_syn_III_C"/>
</dbReference>
<name>A0A1G8CN59_9PSEU</name>
<keyword evidence="6 9" id="KW-0443">Lipid metabolism</keyword>
<dbReference type="UniPathway" id="UPA00094"/>
<comment type="subcellular location">
    <subcellularLocation>
        <location evidence="9">Cytoplasm</location>
    </subcellularLocation>
</comment>
<dbReference type="NCBIfam" id="TIGR00747">
    <property type="entry name" value="fabH"/>
    <property type="match status" value="1"/>
</dbReference>
<dbReference type="GO" id="GO:0004315">
    <property type="term" value="F:3-oxoacyl-[acyl-carrier-protein] synthase activity"/>
    <property type="evidence" value="ECO:0007669"/>
    <property type="project" value="InterPro"/>
</dbReference>
<dbReference type="Gene3D" id="3.40.47.10">
    <property type="match status" value="1"/>
</dbReference>
<keyword evidence="9" id="KW-0511">Multifunctional enzyme</keyword>
<dbReference type="GO" id="GO:0006633">
    <property type="term" value="P:fatty acid biosynthetic process"/>
    <property type="evidence" value="ECO:0007669"/>
    <property type="project" value="UniProtKB-UniRule"/>
</dbReference>
<feature type="region of interest" description="ACP-binding" evidence="9">
    <location>
        <begin position="259"/>
        <end position="263"/>
    </location>
</feature>
<dbReference type="GO" id="GO:0044550">
    <property type="term" value="P:secondary metabolite biosynthetic process"/>
    <property type="evidence" value="ECO:0007669"/>
    <property type="project" value="TreeGrafter"/>
</dbReference>
<dbReference type="STRING" id="200378.SAMN05216553_12334"/>
<keyword evidence="5 9" id="KW-0276">Fatty acid metabolism</keyword>
<dbReference type="EC" id="2.3.1.180" evidence="9"/>
<keyword evidence="2 9" id="KW-0963">Cytoplasm</keyword>
<dbReference type="SUPFAM" id="SSF53901">
    <property type="entry name" value="Thiolase-like"/>
    <property type="match status" value="1"/>
</dbReference>
<comment type="subunit">
    <text evidence="9">Homodimer.</text>
</comment>
<dbReference type="EMBL" id="FNCC01000023">
    <property type="protein sequence ID" value="SDH46739.1"/>
    <property type="molecule type" value="Genomic_DNA"/>
</dbReference>
<reference evidence="13" key="1">
    <citation type="submission" date="2016-10" db="EMBL/GenBank/DDBJ databases">
        <authorList>
            <person name="Varghese N."/>
            <person name="Submissions S."/>
        </authorList>
    </citation>
    <scope>NUCLEOTIDE SEQUENCE [LARGE SCALE GENOMIC DNA]</scope>
    <source>
        <strain evidence="13">CGMCC 4.3506</strain>
    </source>
</reference>
<dbReference type="OrthoDB" id="9815506at2"/>
<proteinExistence type="inferred from homology"/>
<dbReference type="RefSeq" id="WP_090059671.1">
    <property type="nucleotide sequence ID" value="NZ_FNCC01000023.1"/>
</dbReference>
<comment type="domain">
    <text evidence="9">The last Arg residue of the ACP-binding site is essential for the weak association between ACP/AcpP and FabH.</text>
</comment>
<comment type="catalytic activity">
    <reaction evidence="9">
        <text>malonyl-[ACP] + acetyl-CoA + H(+) = 3-oxobutanoyl-[ACP] + CO2 + CoA</text>
        <dbReference type="Rhea" id="RHEA:12080"/>
        <dbReference type="Rhea" id="RHEA-COMP:9623"/>
        <dbReference type="Rhea" id="RHEA-COMP:9625"/>
        <dbReference type="ChEBI" id="CHEBI:15378"/>
        <dbReference type="ChEBI" id="CHEBI:16526"/>
        <dbReference type="ChEBI" id="CHEBI:57287"/>
        <dbReference type="ChEBI" id="CHEBI:57288"/>
        <dbReference type="ChEBI" id="CHEBI:78449"/>
        <dbReference type="ChEBI" id="CHEBI:78450"/>
        <dbReference type="EC" id="2.3.1.180"/>
    </reaction>
</comment>
<dbReference type="InterPro" id="IPR013751">
    <property type="entry name" value="ACP_syn_III_N"/>
</dbReference>
<dbReference type="InterPro" id="IPR004655">
    <property type="entry name" value="FabH"/>
</dbReference>
<organism evidence="12 13">
    <name type="scientific">Lentzea fradiae</name>
    <dbReference type="NCBI Taxonomy" id="200378"/>
    <lineage>
        <taxon>Bacteria</taxon>
        <taxon>Bacillati</taxon>
        <taxon>Actinomycetota</taxon>
        <taxon>Actinomycetes</taxon>
        <taxon>Pseudonocardiales</taxon>
        <taxon>Pseudonocardiaceae</taxon>
        <taxon>Lentzea</taxon>
    </lineage>
</organism>
<feature type="domain" description="Beta-ketoacyl-[acyl-carrier-protein] synthase III C-terminal" evidence="10">
    <location>
        <begin position="242"/>
        <end position="331"/>
    </location>
</feature>
<comment type="similarity">
    <text evidence="1 9">Belongs to the thiolase-like superfamily. FabH family.</text>
</comment>
<feature type="active site" evidence="9">
    <location>
        <position position="116"/>
    </location>
</feature>
<dbReference type="Proteomes" id="UP000199623">
    <property type="component" value="Unassembled WGS sequence"/>
</dbReference>
<feature type="active site" evidence="9">
    <location>
        <position position="258"/>
    </location>
</feature>
<keyword evidence="3 9" id="KW-0444">Lipid biosynthesis</keyword>
<dbReference type="HAMAP" id="MF_01815">
    <property type="entry name" value="FabH"/>
    <property type="match status" value="1"/>
</dbReference>
<dbReference type="PANTHER" id="PTHR34069">
    <property type="entry name" value="3-OXOACYL-[ACYL-CARRIER-PROTEIN] SYNTHASE 3"/>
    <property type="match status" value="1"/>
</dbReference>
<dbReference type="AlphaFoldDB" id="A0A1G8CN59"/>
<dbReference type="PANTHER" id="PTHR34069:SF2">
    <property type="entry name" value="BETA-KETOACYL-[ACYL-CARRIER-PROTEIN] SYNTHASE III"/>
    <property type="match status" value="1"/>
</dbReference>
<dbReference type="NCBIfam" id="NF006829">
    <property type="entry name" value="PRK09352.1"/>
    <property type="match status" value="1"/>
</dbReference>
<protein>
    <recommendedName>
        <fullName evidence="9">Beta-ketoacyl-[acyl-carrier-protein] synthase III</fullName>
        <shortName evidence="9">Beta-ketoacyl-ACP synthase III</shortName>
        <shortName evidence="9">KAS III</shortName>
        <ecNumber evidence="9">2.3.1.180</ecNumber>
    </recommendedName>
    <alternativeName>
        <fullName evidence="9">3-oxoacyl-[acyl-carrier-protein] synthase 3</fullName>
    </alternativeName>
    <alternativeName>
        <fullName evidence="9">3-oxoacyl-[acyl-carrier-protein] synthase III</fullName>
    </alternativeName>
</protein>
<evidence type="ECO:0000256" key="1">
    <source>
        <dbReference type="ARBA" id="ARBA00008642"/>
    </source>
</evidence>
<evidence type="ECO:0000256" key="9">
    <source>
        <dbReference type="HAMAP-Rule" id="MF_01815"/>
    </source>
</evidence>
<sequence>MAGHHRRAAVLCGIGTWLPPRVVTNADLARQLDTSDEWIRTRTGIRERRVIDRGMSTSVLAVEAGARALKSSGSSEVDLVVVATTTPDHPCPSTAPEVAHRLGLTGVAAFDLNAVCAGFVYALATAAGHIAAGSAERVLVIGADTFTTVLNPLDRTTLAIFGDGAGAVVLRAGTPDEPGALGPFDLGADGSNADLLIVPAGGSEQRGSGEPLDPADVHFRMDGQPVFRNAVTRMSESAVKVLDRAGWRVEDVDRFACHQANARIISAVARDLAVPQERFVLNVDRVGNTVAASIPLVLADAAAAGDIEPGHRVLVTSFGAGLGWGSTVLTWPELDLG</sequence>
<keyword evidence="7 9" id="KW-0275">Fatty acid biosynthesis</keyword>